<evidence type="ECO:0000313" key="2">
    <source>
        <dbReference type="EMBL" id="KAF9453304.1"/>
    </source>
</evidence>
<reference evidence="2" key="1">
    <citation type="submission" date="2020-11" db="EMBL/GenBank/DDBJ databases">
        <authorList>
            <consortium name="DOE Joint Genome Institute"/>
            <person name="Ahrendt S."/>
            <person name="Riley R."/>
            <person name="Andreopoulos W."/>
            <person name="Labutti K."/>
            <person name="Pangilinan J."/>
            <person name="Ruiz-Duenas F.J."/>
            <person name="Barrasa J.M."/>
            <person name="Sanchez-Garcia M."/>
            <person name="Camarero S."/>
            <person name="Miyauchi S."/>
            <person name="Serrano A."/>
            <person name="Linde D."/>
            <person name="Babiker R."/>
            <person name="Drula E."/>
            <person name="Ayuso-Fernandez I."/>
            <person name="Pacheco R."/>
            <person name="Padilla G."/>
            <person name="Ferreira P."/>
            <person name="Barriuso J."/>
            <person name="Kellner H."/>
            <person name="Castanera R."/>
            <person name="Alfaro M."/>
            <person name="Ramirez L."/>
            <person name="Pisabarro A.G."/>
            <person name="Kuo A."/>
            <person name="Tritt A."/>
            <person name="Lipzen A."/>
            <person name="He G."/>
            <person name="Yan M."/>
            <person name="Ng V."/>
            <person name="Cullen D."/>
            <person name="Martin F."/>
            <person name="Rosso M.-N."/>
            <person name="Henrissat B."/>
            <person name="Hibbett D."/>
            <person name="Martinez A.T."/>
            <person name="Grigoriev I.V."/>
        </authorList>
    </citation>
    <scope>NUCLEOTIDE SEQUENCE</scope>
    <source>
        <strain evidence="2">MF-IS2</strain>
    </source>
</reference>
<gene>
    <name evidence="2" type="ORF">P691DRAFT_801117</name>
</gene>
<feature type="compositionally biased region" description="Acidic residues" evidence="1">
    <location>
        <begin position="234"/>
        <end position="246"/>
    </location>
</feature>
<feature type="compositionally biased region" description="Low complexity" evidence="1">
    <location>
        <begin position="270"/>
        <end position="286"/>
    </location>
</feature>
<organism evidence="2 3">
    <name type="scientific">Macrolepiota fuliginosa MF-IS2</name>
    <dbReference type="NCBI Taxonomy" id="1400762"/>
    <lineage>
        <taxon>Eukaryota</taxon>
        <taxon>Fungi</taxon>
        <taxon>Dikarya</taxon>
        <taxon>Basidiomycota</taxon>
        <taxon>Agaricomycotina</taxon>
        <taxon>Agaricomycetes</taxon>
        <taxon>Agaricomycetidae</taxon>
        <taxon>Agaricales</taxon>
        <taxon>Agaricineae</taxon>
        <taxon>Agaricaceae</taxon>
        <taxon>Macrolepiota</taxon>
    </lineage>
</organism>
<name>A0A9P5XLZ7_9AGAR</name>
<feature type="compositionally biased region" description="Basic residues" evidence="1">
    <location>
        <begin position="111"/>
        <end position="123"/>
    </location>
</feature>
<proteinExistence type="predicted"/>
<feature type="region of interest" description="Disordered" evidence="1">
    <location>
        <begin position="343"/>
        <end position="470"/>
    </location>
</feature>
<feature type="compositionally biased region" description="Acidic residues" evidence="1">
    <location>
        <begin position="346"/>
        <end position="368"/>
    </location>
</feature>
<keyword evidence="3" id="KW-1185">Reference proteome</keyword>
<feature type="compositionally biased region" description="Acidic residues" evidence="1">
    <location>
        <begin position="520"/>
        <end position="531"/>
    </location>
</feature>
<sequence length="558" mass="61922">MCLIRWFTSVQGNANTDANPVTEPDDVPRLLTSQPAARGVFLRNRKSCPLCRAAIVERPAEIWSIKSMVANLIKSKLVDLPSAPPPSATETPNADGGNARDNQHNDPWRNVFHRPKRRGHHHHDYQPHFFPPPPQNNEDAGGAWNVEDMGMYDAEDGGIYRCLECLHEIWGGVCTHCHREYAGHARFDDDDYSEAEDDMGLEENFLGRRLREIWDGYAEGNPGRALGGAGWLGDSDEESDDGDELDGEHFVGPLHPAWHDVMDLTDESMSDAGSDLDGNDSGSDSGSGEDDGVSSEGSWSSDGEDDHHHLLDHRHELIEALHGIPNWPLGRRFRHREPGVAHIEEVDGDDDEEDEDGDGDSQSDSDSDSDSRPHSGDEEDSFIDDDEEDGAHAYHLRHRGQHHRRVRNPELVELFDSDGDDEPQIALNEDDNAGDPREIARQLGRGMRLGGGGRGTPPPPPVIPVHARRNGRRRENLVVVDVDIDIDDDHGEDRANGGGGRRRGAGLGRIGRRRVVHDEPSEEDGDEDEDVQEVRPAGRRRGNARRRVFETDADDASE</sequence>
<protein>
    <submittedName>
        <fullName evidence="2">Uncharacterized protein</fullName>
    </submittedName>
</protein>
<feature type="compositionally biased region" description="Basic residues" evidence="1">
    <location>
        <begin position="500"/>
        <end position="515"/>
    </location>
</feature>
<dbReference type="Proteomes" id="UP000807342">
    <property type="component" value="Unassembled WGS sequence"/>
</dbReference>
<dbReference type="AlphaFoldDB" id="A0A9P5XLZ7"/>
<feature type="region of interest" description="Disordered" evidence="1">
    <location>
        <begin position="79"/>
        <end position="142"/>
    </location>
</feature>
<feature type="region of interest" description="Disordered" evidence="1">
    <location>
        <begin position="267"/>
        <end position="307"/>
    </location>
</feature>
<feature type="compositionally biased region" description="Basic residues" evidence="1">
    <location>
        <begin position="537"/>
        <end position="546"/>
    </location>
</feature>
<accession>A0A9P5XLZ7</accession>
<feature type="compositionally biased region" description="Acidic residues" evidence="1">
    <location>
        <begin position="377"/>
        <end position="389"/>
    </location>
</feature>
<evidence type="ECO:0000313" key="3">
    <source>
        <dbReference type="Proteomes" id="UP000807342"/>
    </source>
</evidence>
<dbReference type="OrthoDB" id="6105938at2759"/>
<dbReference type="EMBL" id="MU151062">
    <property type="protein sequence ID" value="KAF9453304.1"/>
    <property type="molecule type" value="Genomic_DNA"/>
</dbReference>
<feature type="region of interest" description="Disordered" evidence="1">
    <location>
        <begin position="228"/>
        <end position="252"/>
    </location>
</feature>
<evidence type="ECO:0000256" key="1">
    <source>
        <dbReference type="SAM" id="MobiDB-lite"/>
    </source>
</evidence>
<comment type="caution">
    <text evidence="2">The sequence shown here is derived from an EMBL/GenBank/DDBJ whole genome shotgun (WGS) entry which is preliminary data.</text>
</comment>
<feature type="compositionally biased region" description="Basic residues" evidence="1">
    <location>
        <begin position="394"/>
        <end position="406"/>
    </location>
</feature>
<feature type="compositionally biased region" description="Acidic residues" evidence="1">
    <location>
        <begin position="413"/>
        <end position="433"/>
    </location>
</feature>
<feature type="region of interest" description="Disordered" evidence="1">
    <location>
        <begin position="486"/>
        <end position="558"/>
    </location>
</feature>